<dbReference type="Proteomes" id="UP001227192">
    <property type="component" value="Unassembled WGS sequence"/>
</dbReference>
<feature type="compositionally biased region" description="Polar residues" evidence="1">
    <location>
        <begin position="23"/>
        <end position="34"/>
    </location>
</feature>
<proteinExistence type="predicted"/>
<feature type="region of interest" description="Disordered" evidence="1">
    <location>
        <begin position="1"/>
        <end position="64"/>
    </location>
</feature>
<feature type="compositionally biased region" description="Polar residues" evidence="1">
    <location>
        <begin position="45"/>
        <end position="64"/>
    </location>
</feature>
<sequence>MADPHAGGPEPPRTTTPGTTTTDALDNLNSTTAPRTRRQTRSSDGHTTAARSNAETASSGDTNGRVTTREIWRLIDGLKETIAYQTELIQSTKNELLEVKHEQSVIHTQNENLHEEVRALRAQIDALPSTPVAKSWATVAASHPPLQQNHQRPDKDQSCIRISTQRSYADPRDNDNSEQNIFGRYLPTETANTHIRTALLSTPSTQDAQVAGVGTTKTGYVIRFKDPESAEAARNNSE</sequence>
<feature type="non-terminal residue" evidence="2">
    <location>
        <position position="238"/>
    </location>
</feature>
<dbReference type="EMBL" id="LACB01001329">
    <property type="protein sequence ID" value="KAJ9480546.1"/>
    <property type="molecule type" value="Genomic_DNA"/>
</dbReference>
<evidence type="ECO:0000313" key="2">
    <source>
        <dbReference type="EMBL" id="KAJ9480546.1"/>
    </source>
</evidence>
<organism evidence="2 3">
    <name type="scientific">Penicillium thymicola</name>
    <dbReference type="NCBI Taxonomy" id="293382"/>
    <lineage>
        <taxon>Eukaryota</taxon>
        <taxon>Fungi</taxon>
        <taxon>Dikarya</taxon>
        <taxon>Ascomycota</taxon>
        <taxon>Pezizomycotina</taxon>
        <taxon>Eurotiomycetes</taxon>
        <taxon>Eurotiomycetidae</taxon>
        <taxon>Eurotiales</taxon>
        <taxon>Aspergillaceae</taxon>
        <taxon>Penicillium</taxon>
    </lineage>
</organism>
<accession>A0AAI9T5D1</accession>
<reference evidence="2" key="1">
    <citation type="submission" date="2015-06" db="EMBL/GenBank/DDBJ databases">
        <authorList>
            <person name="Nguyen H."/>
        </authorList>
    </citation>
    <scope>NUCLEOTIDE SEQUENCE</scope>
    <source>
        <strain evidence="2">DAOM 180753</strain>
    </source>
</reference>
<gene>
    <name evidence="2" type="ORF">VN97_g13009</name>
</gene>
<evidence type="ECO:0000256" key="1">
    <source>
        <dbReference type="SAM" id="MobiDB-lite"/>
    </source>
</evidence>
<evidence type="ECO:0000313" key="3">
    <source>
        <dbReference type="Proteomes" id="UP001227192"/>
    </source>
</evidence>
<dbReference type="AlphaFoldDB" id="A0AAI9T5D1"/>
<protein>
    <submittedName>
        <fullName evidence="2">Uncharacterized protein</fullName>
    </submittedName>
</protein>
<reference evidence="2" key="2">
    <citation type="journal article" date="2016" name="Fungal Biol.">
        <title>Ochratoxin A production by Penicillium thymicola.</title>
        <authorList>
            <person name="Nguyen H.D.T."/>
            <person name="McMullin D.R."/>
            <person name="Ponomareva E."/>
            <person name="Riley R."/>
            <person name="Pomraning K.R."/>
            <person name="Baker S.E."/>
            <person name="Seifert K.A."/>
        </authorList>
    </citation>
    <scope>NUCLEOTIDE SEQUENCE</scope>
    <source>
        <strain evidence="2">DAOM 180753</strain>
    </source>
</reference>
<name>A0AAI9T5D1_PENTH</name>
<keyword evidence="3" id="KW-1185">Reference proteome</keyword>
<comment type="caution">
    <text evidence="2">The sequence shown here is derived from an EMBL/GenBank/DDBJ whole genome shotgun (WGS) entry which is preliminary data.</text>
</comment>